<name>A0A1H1T899_9GAMM</name>
<feature type="domain" description="EAL" evidence="1">
    <location>
        <begin position="1"/>
        <end position="243"/>
    </location>
</feature>
<reference evidence="3" key="1">
    <citation type="submission" date="2016-10" db="EMBL/GenBank/DDBJ databases">
        <authorList>
            <person name="Varghese N."/>
            <person name="Submissions S."/>
        </authorList>
    </citation>
    <scope>NUCLEOTIDE SEQUENCE [LARGE SCALE GENOMIC DNA]</scope>
    <source>
        <strain evidence="3">NRRL B-51270</strain>
    </source>
</reference>
<dbReference type="InterPro" id="IPR050706">
    <property type="entry name" value="Cyclic-di-GMP_PDE-like"/>
</dbReference>
<dbReference type="InterPro" id="IPR035919">
    <property type="entry name" value="EAL_sf"/>
</dbReference>
<evidence type="ECO:0000313" key="2">
    <source>
        <dbReference type="EMBL" id="SDS56363.1"/>
    </source>
</evidence>
<dbReference type="PANTHER" id="PTHR33121">
    <property type="entry name" value="CYCLIC DI-GMP PHOSPHODIESTERASE PDEF"/>
    <property type="match status" value="1"/>
</dbReference>
<dbReference type="PROSITE" id="PS50883">
    <property type="entry name" value="EAL"/>
    <property type="match status" value="1"/>
</dbReference>
<dbReference type="Proteomes" id="UP000243207">
    <property type="component" value="Chromosome I"/>
</dbReference>
<dbReference type="PANTHER" id="PTHR33121:SF15">
    <property type="entry name" value="BLUE LIGHT- AND TEMPERATURE-REGULATED ANTIREPRESSOR BLUF"/>
    <property type="match status" value="1"/>
</dbReference>
<protein>
    <submittedName>
        <fullName evidence="2">EAL domain, c-di-GMP-specific phosphodiesterase class I (Or its enzymatically inactive variant)</fullName>
    </submittedName>
</protein>
<gene>
    <name evidence="2" type="ORF">SAMN05216421_1753</name>
</gene>
<evidence type="ECO:0000313" key="3">
    <source>
        <dbReference type="Proteomes" id="UP000243207"/>
    </source>
</evidence>
<dbReference type="AlphaFoldDB" id="A0A1H1T899"/>
<dbReference type="SUPFAM" id="SSF141868">
    <property type="entry name" value="EAL domain-like"/>
    <property type="match status" value="1"/>
</dbReference>
<dbReference type="STRING" id="487184.SAMN05216421_1753"/>
<evidence type="ECO:0000259" key="1">
    <source>
        <dbReference type="PROSITE" id="PS50883"/>
    </source>
</evidence>
<dbReference type="OrthoDB" id="1673646at2"/>
<dbReference type="RefSeq" id="WP_093393318.1">
    <property type="nucleotide sequence ID" value="NZ_LT629736.1"/>
</dbReference>
<dbReference type="EMBL" id="LT629736">
    <property type="protein sequence ID" value="SDS56363.1"/>
    <property type="molecule type" value="Genomic_DNA"/>
</dbReference>
<dbReference type="InterPro" id="IPR001633">
    <property type="entry name" value="EAL_dom"/>
</dbReference>
<sequence>MNALEGLTETRAFTFAFQPIIDAGAGKVYSHEALVRGPENQSAYSVISRYDSNQMPFFDALCRARAIEVAARIGLQSDLNLNFLPRAAADPFAGLDSTLAAAEQHDFPVDRIIIEATEGEAFGDPARFADVVNEYRRVGMRLAIDDFGAGYAGLNLLAEFQPDIVKLDMGLVRGVDSHGPRQAILRGIVQVCCDLGIELIAEGVETVEEFSWFSDHGVTLFQGYLFAKPAFEAAPDFSIPARQV</sequence>
<proteinExistence type="predicted"/>
<keyword evidence="3" id="KW-1185">Reference proteome</keyword>
<dbReference type="CDD" id="cd01948">
    <property type="entry name" value="EAL"/>
    <property type="match status" value="1"/>
</dbReference>
<dbReference type="GO" id="GO:0071111">
    <property type="term" value="F:cyclic-guanylate-specific phosphodiesterase activity"/>
    <property type="evidence" value="ECO:0007669"/>
    <property type="project" value="InterPro"/>
</dbReference>
<dbReference type="SMART" id="SM00052">
    <property type="entry name" value="EAL"/>
    <property type="match status" value="1"/>
</dbReference>
<dbReference type="Gene3D" id="3.20.20.450">
    <property type="entry name" value="EAL domain"/>
    <property type="match status" value="1"/>
</dbReference>
<dbReference type="Pfam" id="PF00563">
    <property type="entry name" value="EAL"/>
    <property type="match status" value="1"/>
</dbReference>
<accession>A0A1H1T899</accession>
<organism evidence="2 3">
    <name type="scientific">Halopseudomonas xinjiangensis</name>
    <dbReference type="NCBI Taxonomy" id="487184"/>
    <lineage>
        <taxon>Bacteria</taxon>
        <taxon>Pseudomonadati</taxon>
        <taxon>Pseudomonadota</taxon>
        <taxon>Gammaproteobacteria</taxon>
        <taxon>Pseudomonadales</taxon>
        <taxon>Pseudomonadaceae</taxon>
        <taxon>Halopseudomonas</taxon>
    </lineage>
</organism>